<feature type="disulfide bond" evidence="2">
    <location>
        <begin position="129"/>
        <end position="136"/>
    </location>
</feature>
<dbReference type="PANTHER" id="PTHR31048">
    <property type="entry name" value="OS03G0233200 PROTEIN"/>
    <property type="match status" value="1"/>
</dbReference>
<dbReference type="InterPro" id="IPR037176">
    <property type="entry name" value="Osmotin/thaumatin-like_sf"/>
</dbReference>
<dbReference type="AlphaFoldDB" id="A0A445M4B7"/>
<proteinExistence type="inferred from homology"/>
<dbReference type="Pfam" id="PF00314">
    <property type="entry name" value="Thaumatin"/>
    <property type="match status" value="1"/>
</dbReference>
<name>A0A445M4B7_GLYSO</name>
<evidence type="ECO:0000256" key="2">
    <source>
        <dbReference type="PIRSR" id="PIRSR002703-1"/>
    </source>
</evidence>
<dbReference type="Proteomes" id="UP000289340">
    <property type="component" value="Chromosome 1"/>
</dbReference>
<comment type="caution">
    <text evidence="3">The sequence shown here is derived from an EMBL/GenBank/DDBJ whole genome shotgun (WGS) entry which is preliminary data.</text>
</comment>
<dbReference type="InterPro" id="IPR001938">
    <property type="entry name" value="Thaumatin"/>
</dbReference>
<keyword evidence="2" id="KW-1015">Disulfide bond</keyword>
<dbReference type="PROSITE" id="PS51367">
    <property type="entry name" value="THAUMATIN_2"/>
    <property type="match status" value="1"/>
</dbReference>
<organism evidence="3 4">
    <name type="scientific">Glycine soja</name>
    <name type="common">Wild soybean</name>
    <dbReference type="NCBI Taxonomy" id="3848"/>
    <lineage>
        <taxon>Eukaryota</taxon>
        <taxon>Viridiplantae</taxon>
        <taxon>Streptophyta</taxon>
        <taxon>Embryophyta</taxon>
        <taxon>Tracheophyta</taxon>
        <taxon>Spermatophyta</taxon>
        <taxon>Magnoliopsida</taxon>
        <taxon>eudicotyledons</taxon>
        <taxon>Gunneridae</taxon>
        <taxon>Pentapetalae</taxon>
        <taxon>rosids</taxon>
        <taxon>fabids</taxon>
        <taxon>Fabales</taxon>
        <taxon>Fabaceae</taxon>
        <taxon>Papilionoideae</taxon>
        <taxon>50 kb inversion clade</taxon>
        <taxon>NPAAA clade</taxon>
        <taxon>indigoferoid/millettioid clade</taxon>
        <taxon>Phaseoleae</taxon>
        <taxon>Glycine</taxon>
        <taxon>Glycine subgen. Soja</taxon>
    </lineage>
</organism>
<comment type="similarity">
    <text evidence="1">Belongs to the thaumatin family.</text>
</comment>
<dbReference type="SMART" id="SM00205">
    <property type="entry name" value="THN"/>
    <property type="match status" value="1"/>
</dbReference>
<protein>
    <submittedName>
        <fullName evidence="3">PR5-like receptor kinase</fullName>
    </submittedName>
</protein>
<keyword evidence="3" id="KW-0418">Kinase</keyword>
<dbReference type="FunFam" id="2.60.110.10:FF:000004">
    <property type="entry name" value="THAUMATIN-LIKE PROTEIN 1"/>
    <property type="match status" value="1"/>
</dbReference>
<gene>
    <name evidence="3" type="ORF">D0Y65_001752</name>
</gene>
<sequence length="219" mass="23257">MSAGNSVFHLISIYRMAFIVTMATTCNVRMGNSTKMSSIVTMASLFFFQFLSGSCSTRLTITNKCSYTVWPAILSATGSSPLSTSGFVLQPGDFKIVPVPPAWSGRLWGRTLCSLDITSTKFSCVTGDCGSTTIECVGGNAAPPVTLVKFTLNGTGGLDFYEVSLVDGFNLPVRVKPRGGRNCRATGCVMDLNLSCPTELKVIRDGDAVACKSVCQAEP</sequence>
<dbReference type="GO" id="GO:0016301">
    <property type="term" value="F:kinase activity"/>
    <property type="evidence" value="ECO:0007669"/>
    <property type="project" value="UniProtKB-KW"/>
</dbReference>
<feature type="disulfide bond" evidence="2">
    <location>
        <begin position="113"/>
        <end position="124"/>
    </location>
</feature>
<keyword evidence="3" id="KW-0675">Receptor</keyword>
<keyword evidence="4" id="KW-1185">Reference proteome</keyword>
<dbReference type="EMBL" id="QZWG01000001">
    <property type="protein sequence ID" value="RZC30323.1"/>
    <property type="molecule type" value="Genomic_DNA"/>
</dbReference>
<evidence type="ECO:0000313" key="4">
    <source>
        <dbReference type="Proteomes" id="UP000289340"/>
    </source>
</evidence>
<evidence type="ECO:0000313" key="3">
    <source>
        <dbReference type="EMBL" id="RZC30323.1"/>
    </source>
</evidence>
<evidence type="ECO:0000256" key="1">
    <source>
        <dbReference type="ARBA" id="ARBA00010607"/>
    </source>
</evidence>
<dbReference type="Gene3D" id="2.60.110.10">
    <property type="entry name" value="Thaumatin"/>
    <property type="match status" value="1"/>
</dbReference>
<reference evidence="3 4" key="1">
    <citation type="submission" date="2018-09" db="EMBL/GenBank/DDBJ databases">
        <title>A high-quality reference genome of wild soybean provides a powerful tool to mine soybean genomes.</title>
        <authorList>
            <person name="Xie M."/>
            <person name="Chung C.Y.L."/>
            <person name="Li M.-W."/>
            <person name="Wong F.-L."/>
            <person name="Chan T.-F."/>
            <person name="Lam H.-M."/>
        </authorList>
    </citation>
    <scope>NUCLEOTIDE SEQUENCE [LARGE SCALE GENOMIC DNA]</scope>
    <source>
        <strain evidence="4">cv. W05</strain>
        <tissue evidence="3">Hypocotyl of etiolated seedlings</tissue>
    </source>
</reference>
<keyword evidence="3" id="KW-0808">Transferase</keyword>
<accession>A0A445M4B7</accession>
<dbReference type="PIRSF" id="PIRSF002703">
    <property type="entry name" value="Thaumatin"/>
    <property type="match status" value="1"/>
</dbReference>
<dbReference type="PRINTS" id="PR00347">
    <property type="entry name" value="THAUMATIN"/>
</dbReference>
<dbReference type="SUPFAM" id="SSF49870">
    <property type="entry name" value="Osmotin, thaumatin-like protein"/>
    <property type="match status" value="1"/>
</dbReference>
<feature type="disulfide bond" evidence="2">
    <location>
        <begin position="196"/>
        <end position="211"/>
    </location>
</feature>